<dbReference type="EMBL" id="MWPV01000008">
    <property type="protein sequence ID" value="OUL55946.1"/>
    <property type="molecule type" value="Genomic_DNA"/>
</dbReference>
<keyword evidence="2" id="KW-1133">Transmembrane helix</keyword>
<feature type="compositionally biased region" description="Polar residues" evidence="1">
    <location>
        <begin position="116"/>
        <end position="125"/>
    </location>
</feature>
<protein>
    <submittedName>
        <fullName evidence="3">Uncharacterized protein</fullName>
    </submittedName>
</protein>
<evidence type="ECO:0000313" key="4">
    <source>
        <dbReference type="Proteomes" id="UP000194841"/>
    </source>
</evidence>
<feature type="region of interest" description="Disordered" evidence="1">
    <location>
        <begin position="99"/>
        <end position="125"/>
    </location>
</feature>
<feature type="compositionally biased region" description="Basic and acidic residues" evidence="1">
    <location>
        <begin position="106"/>
        <end position="115"/>
    </location>
</feature>
<keyword evidence="2" id="KW-0812">Transmembrane</keyword>
<reference evidence="3 4" key="1">
    <citation type="submission" date="2017-02" db="EMBL/GenBank/DDBJ databases">
        <title>Pseudoalteromonas ulvae TC14 Genome.</title>
        <authorList>
            <person name="Molmeret M."/>
        </authorList>
    </citation>
    <scope>NUCLEOTIDE SEQUENCE [LARGE SCALE GENOMIC DNA]</scope>
    <source>
        <strain evidence="3">TC14</strain>
    </source>
</reference>
<accession>A0A244CKS2</accession>
<evidence type="ECO:0000256" key="2">
    <source>
        <dbReference type="SAM" id="Phobius"/>
    </source>
</evidence>
<dbReference type="OrthoDB" id="6315104at2"/>
<evidence type="ECO:0000256" key="1">
    <source>
        <dbReference type="SAM" id="MobiDB-lite"/>
    </source>
</evidence>
<comment type="caution">
    <text evidence="3">The sequence shown here is derived from an EMBL/GenBank/DDBJ whole genome shotgun (WGS) entry which is preliminary data.</text>
</comment>
<gene>
    <name evidence="3" type="ORF">B1199_19765</name>
</gene>
<keyword evidence="2" id="KW-0472">Membrane</keyword>
<dbReference type="Proteomes" id="UP000194841">
    <property type="component" value="Unassembled WGS sequence"/>
</dbReference>
<name>A0A244CKS2_PSEDV</name>
<keyword evidence="4" id="KW-1185">Reference proteome</keyword>
<organism evidence="3 4">
    <name type="scientific">Pseudoalteromonas ulvae</name>
    <dbReference type="NCBI Taxonomy" id="107327"/>
    <lineage>
        <taxon>Bacteria</taxon>
        <taxon>Pseudomonadati</taxon>
        <taxon>Pseudomonadota</taxon>
        <taxon>Gammaproteobacteria</taxon>
        <taxon>Alteromonadales</taxon>
        <taxon>Pseudoalteromonadaceae</taxon>
        <taxon>Pseudoalteromonas</taxon>
    </lineage>
</organism>
<feature type="transmembrane region" description="Helical" evidence="2">
    <location>
        <begin position="6"/>
        <end position="30"/>
    </location>
</feature>
<evidence type="ECO:0000313" key="3">
    <source>
        <dbReference type="EMBL" id="OUL55946.1"/>
    </source>
</evidence>
<dbReference type="RefSeq" id="WP_086745867.1">
    <property type="nucleotide sequence ID" value="NZ_MWPV01000008.1"/>
</dbReference>
<dbReference type="AlphaFoldDB" id="A0A244CKS2"/>
<proteinExistence type="predicted"/>
<sequence>MHKRNYSSWAVSIGLHALLIAAILTMRLPVLYHEAAPKMKAYVTVNLASLPNLTPSPTKTTPQNVQSFTDRVISKEDTATPNSDVTTTTDKKLNNIKSQKAHLKDKKSSVREKSTLSDVTTNNESTRVATQTNAIDTRQSDFKKLNPYKRLPQISTGDFSNKEKVTFGYPNHKSKKEMTINDRITVPREDMREESSQIIAVSAGGAKRVEKWRGKCYDVDLATVFGKSGMPQGGPRLCPGEKSDDQVLLEKSMEKWSRVSQTK</sequence>